<feature type="transmembrane region" description="Helical" evidence="1">
    <location>
        <begin position="6"/>
        <end position="23"/>
    </location>
</feature>
<sequence>MAPNAAAIAGVSVTAAVAVVSIVKGRRRPSKKKNHSVKRVQAASESDFVAPLVPPPRPSASQETPFVTGNVILAINL</sequence>
<dbReference type="EMBL" id="NBIV01000004">
    <property type="protein sequence ID" value="PXF49512.1"/>
    <property type="molecule type" value="Genomic_DNA"/>
</dbReference>
<proteinExistence type="predicted"/>
<comment type="caution">
    <text evidence="2">The sequence shown here is derived from an EMBL/GenBank/DDBJ whole genome shotgun (WGS) entry which is preliminary data.</text>
</comment>
<keyword evidence="1" id="KW-1133">Transmembrane helix</keyword>
<name>A0A2V3J5W1_9FLOR</name>
<accession>A0A2V3J5W1</accession>
<gene>
    <name evidence="2" type="ORF">BWQ96_00582</name>
</gene>
<organism evidence="2 3">
    <name type="scientific">Gracilariopsis chorda</name>
    <dbReference type="NCBI Taxonomy" id="448386"/>
    <lineage>
        <taxon>Eukaryota</taxon>
        <taxon>Rhodophyta</taxon>
        <taxon>Florideophyceae</taxon>
        <taxon>Rhodymeniophycidae</taxon>
        <taxon>Gracilariales</taxon>
        <taxon>Gracilariaceae</taxon>
        <taxon>Gracilariopsis</taxon>
    </lineage>
</organism>
<protein>
    <submittedName>
        <fullName evidence="2">Uncharacterized protein</fullName>
    </submittedName>
</protein>
<keyword evidence="3" id="KW-1185">Reference proteome</keyword>
<keyword evidence="1" id="KW-0472">Membrane</keyword>
<keyword evidence="1" id="KW-0812">Transmembrane</keyword>
<evidence type="ECO:0000256" key="1">
    <source>
        <dbReference type="SAM" id="Phobius"/>
    </source>
</evidence>
<dbReference type="AlphaFoldDB" id="A0A2V3J5W1"/>
<dbReference type="Proteomes" id="UP000247409">
    <property type="component" value="Unassembled WGS sequence"/>
</dbReference>
<evidence type="ECO:0000313" key="3">
    <source>
        <dbReference type="Proteomes" id="UP000247409"/>
    </source>
</evidence>
<evidence type="ECO:0000313" key="2">
    <source>
        <dbReference type="EMBL" id="PXF49512.1"/>
    </source>
</evidence>
<reference evidence="2 3" key="1">
    <citation type="journal article" date="2018" name="Mol. Biol. Evol.">
        <title>Analysis of the draft genome of the red seaweed Gracilariopsis chorda provides insights into genome size evolution in Rhodophyta.</title>
        <authorList>
            <person name="Lee J."/>
            <person name="Yang E.C."/>
            <person name="Graf L."/>
            <person name="Yang J.H."/>
            <person name="Qiu H."/>
            <person name="Zel Zion U."/>
            <person name="Chan C.X."/>
            <person name="Stephens T.G."/>
            <person name="Weber A.P.M."/>
            <person name="Boo G.H."/>
            <person name="Boo S.M."/>
            <person name="Kim K.M."/>
            <person name="Shin Y."/>
            <person name="Jung M."/>
            <person name="Lee S.J."/>
            <person name="Yim H.S."/>
            <person name="Lee J.H."/>
            <person name="Bhattacharya D."/>
            <person name="Yoon H.S."/>
        </authorList>
    </citation>
    <scope>NUCLEOTIDE SEQUENCE [LARGE SCALE GENOMIC DNA]</scope>
    <source>
        <strain evidence="2 3">SKKU-2015</strain>
        <tissue evidence="2">Whole body</tissue>
    </source>
</reference>